<dbReference type="Proteomes" id="UP000440694">
    <property type="component" value="Unassembled WGS sequence"/>
</dbReference>
<dbReference type="Gene3D" id="3.20.20.190">
    <property type="entry name" value="Phosphatidylinositol (PI) phosphodiesterase"/>
    <property type="match status" value="1"/>
</dbReference>
<proteinExistence type="predicted"/>
<evidence type="ECO:0000313" key="4">
    <source>
        <dbReference type="Proteomes" id="UP000440694"/>
    </source>
</evidence>
<evidence type="ECO:0000313" key="3">
    <source>
        <dbReference type="EMBL" id="MTD93317.1"/>
    </source>
</evidence>
<protein>
    <submittedName>
        <fullName evidence="3">Glycerophosphodiester phosphodiesterase</fullName>
    </submittedName>
</protein>
<feature type="signal peptide" evidence="1">
    <location>
        <begin position="1"/>
        <end position="19"/>
    </location>
</feature>
<dbReference type="GO" id="GO:0008081">
    <property type="term" value="F:phosphoric diester hydrolase activity"/>
    <property type="evidence" value="ECO:0007669"/>
    <property type="project" value="InterPro"/>
</dbReference>
<dbReference type="EMBL" id="WMBQ01000001">
    <property type="protein sequence ID" value="MTD93317.1"/>
    <property type="molecule type" value="Genomic_DNA"/>
</dbReference>
<gene>
    <name evidence="3" type="ORF">GIW81_03085</name>
</gene>
<dbReference type="GO" id="GO:0006629">
    <property type="term" value="P:lipid metabolic process"/>
    <property type="evidence" value="ECO:0007669"/>
    <property type="project" value="InterPro"/>
</dbReference>
<feature type="domain" description="GP-PDE" evidence="2">
    <location>
        <begin position="51"/>
        <end position="322"/>
    </location>
</feature>
<organism evidence="3 4">
    <name type="scientific">Hyphomicrobium album</name>
    <dbReference type="NCBI Taxonomy" id="2665159"/>
    <lineage>
        <taxon>Bacteria</taxon>
        <taxon>Pseudomonadati</taxon>
        <taxon>Pseudomonadota</taxon>
        <taxon>Alphaproteobacteria</taxon>
        <taxon>Hyphomicrobiales</taxon>
        <taxon>Hyphomicrobiaceae</taxon>
        <taxon>Hyphomicrobium</taxon>
    </lineage>
</organism>
<feature type="chain" id="PRO_5026126489" evidence="1">
    <location>
        <begin position="20"/>
        <end position="327"/>
    </location>
</feature>
<evidence type="ECO:0000259" key="2">
    <source>
        <dbReference type="PROSITE" id="PS51704"/>
    </source>
</evidence>
<sequence length="327" mass="35686">MKKFLRYLLLAITVFAAFAWHNNTSLLSAPPSGKPVLLAHRGLAQTYSREDLERDTCTATRINPPEHEFIENTLPSVEAAFAAGADVVEFDIHPTTDGQFAVFHDWTLDCRTEGKGRTRDHAMSDLKRLDVGYGYTADGGKTFPLRGKGVGLMPTLDEVLARFPDKRFLINIKSNDLSEGEKLAAYLAKLAPDARARLMAYGGTLPTELVHEKLADVAIGSKKSLQCCLLGYAALGWSGYVPAACRKGMMLVPLNFAPWLWGWPHKFQQRMQSAGVDVFVLGPYDGSFGTSGVDDLGQLAALPNGYAGGIWTNRIDRIGPKVRGAAN</sequence>
<keyword evidence="1" id="KW-0732">Signal</keyword>
<dbReference type="RefSeq" id="WP_154737869.1">
    <property type="nucleotide sequence ID" value="NZ_WMBQ01000001.1"/>
</dbReference>
<dbReference type="SUPFAM" id="SSF51695">
    <property type="entry name" value="PLC-like phosphodiesterases"/>
    <property type="match status" value="1"/>
</dbReference>
<comment type="caution">
    <text evidence="3">The sequence shown here is derived from an EMBL/GenBank/DDBJ whole genome shotgun (WGS) entry which is preliminary data.</text>
</comment>
<dbReference type="PANTHER" id="PTHR43805:SF1">
    <property type="entry name" value="GP-PDE DOMAIN-CONTAINING PROTEIN"/>
    <property type="match status" value="1"/>
</dbReference>
<dbReference type="AlphaFoldDB" id="A0A6I3KHX3"/>
<dbReference type="InterPro" id="IPR017946">
    <property type="entry name" value="PLC-like_Pdiesterase_TIM-brl"/>
</dbReference>
<evidence type="ECO:0000256" key="1">
    <source>
        <dbReference type="SAM" id="SignalP"/>
    </source>
</evidence>
<accession>A0A6I3KHX3</accession>
<dbReference type="PANTHER" id="PTHR43805">
    <property type="entry name" value="GLYCEROPHOSPHORYL DIESTER PHOSPHODIESTERASE"/>
    <property type="match status" value="1"/>
</dbReference>
<dbReference type="PROSITE" id="PS51704">
    <property type="entry name" value="GP_PDE"/>
    <property type="match status" value="1"/>
</dbReference>
<dbReference type="Pfam" id="PF03009">
    <property type="entry name" value="GDPD"/>
    <property type="match status" value="1"/>
</dbReference>
<reference evidence="3 4" key="1">
    <citation type="submission" date="2019-11" db="EMBL/GenBank/DDBJ databases">
        <title>Identification of a novel strain.</title>
        <authorList>
            <person name="Xu Q."/>
            <person name="Wang G."/>
        </authorList>
    </citation>
    <scope>NUCLEOTIDE SEQUENCE [LARGE SCALE GENOMIC DNA]</scope>
    <source>
        <strain evidence="4">xq</strain>
    </source>
</reference>
<dbReference type="InterPro" id="IPR030395">
    <property type="entry name" value="GP_PDE_dom"/>
</dbReference>
<keyword evidence="4" id="KW-1185">Reference proteome</keyword>
<name>A0A6I3KHX3_9HYPH</name>